<evidence type="ECO:0000313" key="2">
    <source>
        <dbReference type="Proteomes" id="UP000245461"/>
    </source>
</evidence>
<reference evidence="1 2" key="1">
    <citation type="submission" date="2018-05" db="EMBL/GenBank/DDBJ databases">
        <title>Zavarzinia sp. HR-AS.</title>
        <authorList>
            <person name="Lee Y."/>
            <person name="Jeon C.O."/>
        </authorList>
    </citation>
    <scope>NUCLEOTIDE SEQUENCE [LARGE SCALE GENOMIC DNA]</scope>
    <source>
        <strain evidence="1 2">HR-AS</strain>
    </source>
</reference>
<keyword evidence="2" id="KW-1185">Reference proteome</keyword>
<gene>
    <name evidence="1" type="ORF">DKG74_01160</name>
</gene>
<dbReference type="EMBL" id="QGLE01000001">
    <property type="protein sequence ID" value="PWR25606.1"/>
    <property type="molecule type" value="Genomic_DNA"/>
</dbReference>
<dbReference type="OrthoDB" id="8481837at2"/>
<protein>
    <submittedName>
        <fullName evidence="1">Uncharacterized protein</fullName>
    </submittedName>
</protein>
<name>A0A317EH60_9PROT</name>
<dbReference type="AlphaFoldDB" id="A0A317EH60"/>
<proteinExistence type="predicted"/>
<dbReference type="RefSeq" id="WP_109901754.1">
    <property type="nucleotide sequence ID" value="NZ_QGLE01000001.1"/>
</dbReference>
<comment type="caution">
    <text evidence="1">The sequence shown here is derived from an EMBL/GenBank/DDBJ whole genome shotgun (WGS) entry which is preliminary data.</text>
</comment>
<accession>A0A317EH60</accession>
<organism evidence="1 2">
    <name type="scientific">Zavarzinia aquatilis</name>
    <dbReference type="NCBI Taxonomy" id="2211142"/>
    <lineage>
        <taxon>Bacteria</taxon>
        <taxon>Pseudomonadati</taxon>
        <taxon>Pseudomonadota</taxon>
        <taxon>Alphaproteobacteria</taxon>
        <taxon>Rhodospirillales</taxon>
        <taxon>Zavarziniaceae</taxon>
        <taxon>Zavarzinia</taxon>
    </lineage>
</organism>
<dbReference type="Proteomes" id="UP000245461">
    <property type="component" value="Unassembled WGS sequence"/>
</dbReference>
<evidence type="ECO:0000313" key="1">
    <source>
        <dbReference type="EMBL" id="PWR25606.1"/>
    </source>
</evidence>
<sequence>MSELSERKLVYEILVERAGRWNVVDVMDNREDALALGERLRTGHAAVRVTIERFDPDTRLYSTVTLWEWQAARPKGIKGPTATRVDIAPRLHQAKAPVSKKPAAWWRRLLGMS</sequence>